<dbReference type="HOGENOM" id="CLU_1363682_0_0_3"/>
<dbReference type="PANTHER" id="PTHR43567:SF1">
    <property type="entry name" value="FLAVOREDOXIN"/>
    <property type="match status" value="1"/>
</dbReference>
<keyword evidence="6" id="KW-1185">Reference proteome</keyword>
<dbReference type="GO" id="GO:0016646">
    <property type="term" value="F:oxidoreductase activity, acting on the CH-NH group of donors, NAD or NADP as acceptor"/>
    <property type="evidence" value="ECO:0007669"/>
    <property type="project" value="UniProtKB-ARBA"/>
</dbReference>
<proteinExistence type="inferred from homology"/>
<dbReference type="PANTHER" id="PTHR43567">
    <property type="entry name" value="FLAVOREDOXIN-RELATED-RELATED"/>
    <property type="match status" value="1"/>
</dbReference>
<comment type="cofactor">
    <cofactor evidence="1">
        <name>FMN</name>
        <dbReference type="ChEBI" id="CHEBI:58210"/>
    </cofactor>
</comment>
<evidence type="ECO:0000256" key="1">
    <source>
        <dbReference type="ARBA" id="ARBA00001917"/>
    </source>
</evidence>
<dbReference type="AlphaFoldDB" id="B1WPI8"/>
<dbReference type="InterPro" id="IPR052174">
    <property type="entry name" value="Flavoredoxin"/>
</dbReference>
<accession>B1WPI8</accession>
<dbReference type="InterPro" id="IPR002563">
    <property type="entry name" value="Flavin_Rdtase-like_dom"/>
</dbReference>
<feature type="domain" description="Flavin reductase like" evidence="4">
    <location>
        <begin position="40"/>
        <end position="176"/>
    </location>
</feature>
<dbReference type="SUPFAM" id="SSF50475">
    <property type="entry name" value="FMN-binding split barrel"/>
    <property type="match status" value="1"/>
</dbReference>
<evidence type="ECO:0000313" key="5">
    <source>
        <dbReference type="EMBL" id="ACB51558.1"/>
    </source>
</evidence>
<reference evidence="5 6" key="1">
    <citation type="journal article" date="2008" name="Proc. Natl. Acad. Sci. U.S.A.">
        <title>The genome of Cyanothece 51142, a unicellular diazotrophic cyanobacterium important in the marine nitrogen cycle.</title>
        <authorList>
            <person name="Welsh E.A."/>
            <person name="Liberton M."/>
            <person name="Stoeckel J."/>
            <person name="Loh T."/>
            <person name="Elvitigala T."/>
            <person name="Wang C."/>
            <person name="Wollam A."/>
            <person name="Fulton R.S."/>
            <person name="Clifton S.W."/>
            <person name="Jacobs J.M."/>
            <person name="Aurora R."/>
            <person name="Ghosh B.K."/>
            <person name="Sherman L.A."/>
            <person name="Smith R.D."/>
            <person name="Wilson R.K."/>
            <person name="Pakrasi H.B."/>
        </authorList>
    </citation>
    <scope>NUCLEOTIDE SEQUENCE [LARGE SCALE GENOMIC DNA]</scope>
    <source>
        <strain evidence="6">ATCC 51142 / BH68</strain>
    </source>
</reference>
<evidence type="ECO:0000313" key="6">
    <source>
        <dbReference type="Proteomes" id="UP000001203"/>
    </source>
</evidence>
<protein>
    <recommendedName>
        <fullName evidence="4">Flavin reductase like domain-containing protein</fullName>
    </recommendedName>
</protein>
<dbReference type="GO" id="GO:0010181">
    <property type="term" value="F:FMN binding"/>
    <property type="evidence" value="ECO:0007669"/>
    <property type="project" value="InterPro"/>
</dbReference>
<dbReference type="Proteomes" id="UP000001203">
    <property type="component" value="Chromosome circular"/>
</dbReference>
<dbReference type="EMBL" id="CP000806">
    <property type="protein sequence ID" value="ACB51558.1"/>
    <property type="molecule type" value="Genomic_DNA"/>
</dbReference>
<sequence length="216" mass="24770">MPRISVRCLPEVKLMSSVASDRLITLDLNQPLWDRFFTVAPLVIIGSKEANGNYDLAPKHMAMPFGWDNYFGFICTPRHGTYQNIVREKVFSVSFPQPNQILLTSLTAISRCEQNQKPTLSILPTFPTTKIDSVYLENSYLYLECQLDRIIDGFGDNSLIIGKIIEAQVQEKALRRSDRDDQDILLDIPLLVYLSPGRYSIIDHSFSFPFHARFHR</sequence>
<dbReference type="InterPro" id="IPR012349">
    <property type="entry name" value="Split_barrel_FMN-bd"/>
</dbReference>
<evidence type="ECO:0000256" key="3">
    <source>
        <dbReference type="ARBA" id="ARBA00038054"/>
    </source>
</evidence>
<keyword evidence="2" id="KW-0285">Flavoprotein</keyword>
<organism evidence="5 6">
    <name type="scientific">Crocosphaera subtropica (strain ATCC 51142 / BH68)</name>
    <name type="common">Cyanothece sp. (strain ATCC 51142)</name>
    <dbReference type="NCBI Taxonomy" id="43989"/>
    <lineage>
        <taxon>Bacteria</taxon>
        <taxon>Bacillati</taxon>
        <taxon>Cyanobacteriota</taxon>
        <taxon>Cyanophyceae</taxon>
        <taxon>Oscillatoriophycideae</taxon>
        <taxon>Chroococcales</taxon>
        <taxon>Aphanothecaceae</taxon>
        <taxon>Crocosphaera</taxon>
        <taxon>Crocosphaera subtropica</taxon>
    </lineage>
</organism>
<comment type="similarity">
    <text evidence="3">Belongs to the flavoredoxin family.</text>
</comment>
<dbReference type="eggNOG" id="COG1853">
    <property type="taxonomic scope" value="Bacteria"/>
</dbReference>
<name>B1WPI8_CROS5</name>
<dbReference type="Gene3D" id="2.30.110.10">
    <property type="entry name" value="Electron Transport, Fmn-binding Protein, Chain A"/>
    <property type="match status" value="1"/>
</dbReference>
<evidence type="ECO:0000259" key="4">
    <source>
        <dbReference type="Pfam" id="PF01613"/>
    </source>
</evidence>
<dbReference type="KEGG" id="cyt:cce_2208"/>
<dbReference type="Pfam" id="PF01613">
    <property type="entry name" value="Flavin_Reduct"/>
    <property type="match status" value="1"/>
</dbReference>
<dbReference type="STRING" id="43989.cce_2208"/>
<evidence type="ECO:0000256" key="2">
    <source>
        <dbReference type="ARBA" id="ARBA00022630"/>
    </source>
</evidence>
<gene>
    <name evidence="5" type="ordered locus">cce_2208</name>
</gene>